<keyword evidence="7 9" id="KW-0811">Translocation</keyword>
<keyword evidence="6 9" id="KW-1133">Transmembrane helix</keyword>
<dbReference type="EMBL" id="CP009245">
    <property type="protein sequence ID" value="APT84493.1"/>
    <property type="molecule type" value="Genomic_DNA"/>
</dbReference>
<evidence type="ECO:0000256" key="6">
    <source>
        <dbReference type="ARBA" id="ARBA00022989"/>
    </source>
</evidence>
<comment type="function">
    <text evidence="9">Part of the twin-arginine translocation (Tat) system that transports large folded proteins containing a characteristic twin-arginine motif in their signal peptide across membranes. Together with TatC, TatB is part of a receptor directly interacting with Tat signal peptides. TatB may form an oligomeric binding site that transiently accommodates folded Tat precursor proteins before their translocation.</text>
</comment>
<dbReference type="AlphaFoldDB" id="A0A1L7CFD7"/>
<dbReference type="InterPro" id="IPR003369">
    <property type="entry name" value="TatA/B/E"/>
</dbReference>
<reference evidence="12 13" key="1">
    <citation type="submission" date="2014-08" db="EMBL/GenBank/DDBJ databases">
        <title>Complete genome sequence of Corynebacterium aquilae S-613T(T) (=DSM 44791(T)), isolated from the choana of a healthy golden eagle.</title>
        <authorList>
            <person name="Ruckert C."/>
            <person name="Albersmeier A."/>
            <person name="Winkler A."/>
            <person name="Kalinowski J."/>
        </authorList>
    </citation>
    <scope>NUCLEOTIDE SEQUENCE [LARGE SCALE GENOMIC DNA]</scope>
    <source>
        <strain evidence="12 13">S-613</strain>
    </source>
</reference>
<evidence type="ECO:0000256" key="3">
    <source>
        <dbReference type="ARBA" id="ARBA00022475"/>
    </source>
</evidence>
<gene>
    <name evidence="9" type="primary">tatB</name>
    <name evidence="12" type="ORF">CAQU_04810</name>
</gene>
<evidence type="ECO:0000313" key="12">
    <source>
        <dbReference type="EMBL" id="APT84493.1"/>
    </source>
</evidence>
<feature type="compositionally biased region" description="Pro residues" evidence="10">
    <location>
        <begin position="128"/>
        <end position="147"/>
    </location>
</feature>
<dbReference type="HAMAP" id="MF_00237">
    <property type="entry name" value="TatB"/>
    <property type="match status" value="1"/>
</dbReference>
<protein>
    <recommendedName>
        <fullName evidence="9">Sec-independent protein translocase protein TatB</fullName>
    </recommendedName>
</protein>
<feature type="transmembrane region" description="Helical" evidence="11">
    <location>
        <begin position="6"/>
        <end position="22"/>
    </location>
</feature>
<dbReference type="GO" id="GO:0043953">
    <property type="term" value="P:protein transport by the Tat complex"/>
    <property type="evidence" value="ECO:0007669"/>
    <property type="project" value="UniProtKB-UniRule"/>
</dbReference>
<dbReference type="Proteomes" id="UP000185478">
    <property type="component" value="Chromosome"/>
</dbReference>
<dbReference type="PRINTS" id="PR01506">
    <property type="entry name" value="TATBPROTEIN"/>
</dbReference>
<comment type="similarity">
    <text evidence="9">Belongs to the TatB family.</text>
</comment>
<dbReference type="OrthoDB" id="3267321at2"/>
<evidence type="ECO:0000313" key="13">
    <source>
        <dbReference type="Proteomes" id="UP000185478"/>
    </source>
</evidence>
<feature type="region of interest" description="Disordered" evidence="10">
    <location>
        <begin position="103"/>
        <end position="156"/>
    </location>
</feature>
<dbReference type="KEGG" id="caqu:CAQU_04810"/>
<evidence type="ECO:0000256" key="9">
    <source>
        <dbReference type="HAMAP-Rule" id="MF_00237"/>
    </source>
</evidence>
<evidence type="ECO:0000256" key="7">
    <source>
        <dbReference type="ARBA" id="ARBA00023010"/>
    </source>
</evidence>
<keyword evidence="4 9" id="KW-0812">Transmembrane</keyword>
<evidence type="ECO:0000256" key="8">
    <source>
        <dbReference type="ARBA" id="ARBA00023136"/>
    </source>
</evidence>
<evidence type="ECO:0000256" key="5">
    <source>
        <dbReference type="ARBA" id="ARBA00022927"/>
    </source>
</evidence>
<dbReference type="Pfam" id="PF02416">
    <property type="entry name" value="TatA_B_E"/>
    <property type="match status" value="1"/>
</dbReference>
<evidence type="ECO:0000256" key="4">
    <source>
        <dbReference type="ARBA" id="ARBA00022692"/>
    </source>
</evidence>
<name>A0A1L7CFD7_9CORY</name>
<evidence type="ECO:0000256" key="1">
    <source>
        <dbReference type="ARBA" id="ARBA00004167"/>
    </source>
</evidence>
<dbReference type="NCBIfam" id="TIGR01410">
    <property type="entry name" value="tatB"/>
    <property type="match status" value="1"/>
</dbReference>
<dbReference type="GO" id="GO:0033281">
    <property type="term" value="C:TAT protein transport complex"/>
    <property type="evidence" value="ECO:0007669"/>
    <property type="project" value="UniProtKB-UniRule"/>
</dbReference>
<keyword evidence="2 9" id="KW-0813">Transport</keyword>
<keyword evidence="13" id="KW-1185">Reference proteome</keyword>
<keyword evidence="8 9" id="KW-0472">Membrane</keyword>
<evidence type="ECO:0000256" key="2">
    <source>
        <dbReference type="ARBA" id="ARBA00022448"/>
    </source>
</evidence>
<organism evidence="12 13">
    <name type="scientific">Corynebacterium aquilae DSM 44791</name>
    <dbReference type="NCBI Taxonomy" id="1431546"/>
    <lineage>
        <taxon>Bacteria</taxon>
        <taxon>Bacillati</taxon>
        <taxon>Actinomycetota</taxon>
        <taxon>Actinomycetes</taxon>
        <taxon>Mycobacteriales</taxon>
        <taxon>Corynebacteriaceae</taxon>
        <taxon>Corynebacterium</taxon>
    </lineage>
</organism>
<dbReference type="Gene3D" id="1.20.5.3310">
    <property type="match status" value="1"/>
</dbReference>
<evidence type="ECO:0000256" key="11">
    <source>
        <dbReference type="SAM" id="Phobius"/>
    </source>
</evidence>
<accession>A0A1L7CFD7</accession>
<sequence length="156" mass="16970">MFTNLGWTEIMVVFIVGLIVIGPERLPRVIEDARAAIYAARTAIDNAKKELAGELGPEFDSIAEPLRDLNKLRGMTPRAVVTRTLLDGDDSFLDSFDPKKIMSQETAGQAVRKNADNNTTHAERVQPPSAPTPAPQQPQPNPQPPAAEPGAYDEVI</sequence>
<keyword evidence="3 9" id="KW-1003">Cell membrane</keyword>
<comment type="subunit">
    <text evidence="9">The Tat system comprises two distinct complexes: a TatABC complex, containing multiple copies of TatA, TatB and TatC subunits, and a separate TatA complex, containing only TatA subunits. Substrates initially bind to the TatABC complex, which probably triggers association of the separate TatA complex to form the active translocon.</text>
</comment>
<dbReference type="InterPro" id="IPR018448">
    <property type="entry name" value="TatB"/>
</dbReference>
<comment type="subcellular location">
    <subcellularLocation>
        <location evidence="9">Cell membrane</location>
        <topology evidence="9">Single-pass membrane protein</topology>
    </subcellularLocation>
    <subcellularLocation>
        <location evidence="1">Membrane</location>
        <topology evidence="1">Single-pass membrane protein</topology>
    </subcellularLocation>
</comment>
<dbReference type="GO" id="GO:0008320">
    <property type="term" value="F:protein transmembrane transporter activity"/>
    <property type="evidence" value="ECO:0007669"/>
    <property type="project" value="UniProtKB-UniRule"/>
</dbReference>
<dbReference type="STRING" id="1431546.CAQU_04810"/>
<proteinExistence type="inferred from homology"/>
<dbReference type="RefSeq" id="WP_075725658.1">
    <property type="nucleotide sequence ID" value="NZ_CP009245.1"/>
</dbReference>
<evidence type="ECO:0000256" key="10">
    <source>
        <dbReference type="SAM" id="MobiDB-lite"/>
    </source>
</evidence>
<keyword evidence="5 9" id="KW-0653">Protein transport</keyword>